<dbReference type="EMBL" id="ML976359">
    <property type="protein sequence ID" value="KAF1934846.1"/>
    <property type="molecule type" value="Genomic_DNA"/>
</dbReference>
<name>A0A6A5S8T9_9PLEO</name>
<accession>A0A6A5S8T9</accession>
<evidence type="ECO:0000313" key="2">
    <source>
        <dbReference type="Proteomes" id="UP000800038"/>
    </source>
</evidence>
<sequence>MWRFETANRNMRSWSLSLRCRNRILFVTNEGHIGLSYHPDAVDGIRESDILTGLFGINVPFILRQIQLGNDDHSDDIPDEAPDERTQPISQSRYQMINIALVANHKYGHNFVESAAPGTKWQYFKASGMRECLRGLDGDLESSGDFLESQGHELALFQGEIRTAAGDRQEYAFVERCKPVGYSAHCMLPDAVMDVSPRVIPVEATCRLQRRSKAISKLLARLGAVGYGACPMSPGSAAPGVLPPSSISLTLVLVRLSPSESCPQDMSIPRHGAPWYLMPYGCSESCPQDMSIPEVRPSPRQPQLLAYLLLPTNTRPLTTRTPSAIVTTDRSAQRALLWVVFEILGSGRAWSDQIIGTIKPSPTIYICGVFRVTDATLAEKTIIQDGQKTKGIHQASASGTPAVQNNPAVGLPASPSPTLFVPKHEPILLHTQSALTAQANNVTSMTSEDEDDIFGFEAQFDKDNAALMGASKALFEELQAEDEAEPDPKLKVRWRACFGDMEKNPVPEAYNSDAHRLLSGLHLITLWAWVTWLLDELAPQKVVVASLCAVVYKAKQRKADQKIKRLRQSDYRTWLEFLELVKVVDANANKLVHVDFNLMLREETAAEQPQVASLASSGRACLVTATAIQEYCAVAQSVHKDVARKGSVFIQRSPPPLLTPLHYLGASQEATHSPTEGDTITPQGGSSITHKALRLRYICIQYNYLYIAPYAMYFIL</sequence>
<evidence type="ECO:0000313" key="1">
    <source>
        <dbReference type="EMBL" id="KAF1934846.1"/>
    </source>
</evidence>
<organism evidence="1 2">
    <name type="scientific">Clathrospora elynae</name>
    <dbReference type="NCBI Taxonomy" id="706981"/>
    <lineage>
        <taxon>Eukaryota</taxon>
        <taxon>Fungi</taxon>
        <taxon>Dikarya</taxon>
        <taxon>Ascomycota</taxon>
        <taxon>Pezizomycotina</taxon>
        <taxon>Dothideomycetes</taxon>
        <taxon>Pleosporomycetidae</taxon>
        <taxon>Pleosporales</taxon>
        <taxon>Diademaceae</taxon>
        <taxon>Clathrospora</taxon>
    </lineage>
</organism>
<dbReference type="AlphaFoldDB" id="A0A6A5S8T9"/>
<dbReference type="Proteomes" id="UP000800038">
    <property type="component" value="Unassembled WGS sequence"/>
</dbReference>
<keyword evidence="2" id="KW-1185">Reference proteome</keyword>
<proteinExistence type="predicted"/>
<dbReference type="OrthoDB" id="2157530at2759"/>
<protein>
    <submittedName>
        <fullName evidence="1">Uncharacterized protein</fullName>
    </submittedName>
</protein>
<gene>
    <name evidence="1" type="ORF">EJ02DRAFT_488412</name>
</gene>
<reference evidence="1" key="1">
    <citation type="journal article" date="2020" name="Stud. Mycol.">
        <title>101 Dothideomycetes genomes: a test case for predicting lifestyles and emergence of pathogens.</title>
        <authorList>
            <person name="Haridas S."/>
            <person name="Albert R."/>
            <person name="Binder M."/>
            <person name="Bloem J."/>
            <person name="Labutti K."/>
            <person name="Salamov A."/>
            <person name="Andreopoulos B."/>
            <person name="Baker S."/>
            <person name="Barry K."/>
            <person name="Bills G."/>
            <person name="Bluhm B."/>
            <person name="Cannon C."/>
            <person name="Castanera R."/>
            <person name="Culley D."/>
            <person name="Daum C."/>
            <person name="Ezra D."/>
            <person name="Gonzalez J."/>
            <person name="Henrissat B."/>
            <person name="Kuo A."/>
            <person name="Liang C."/>
            <person name="Lipzen A."/>
            <person name="Lutzoni F."/>
            <person name="Magnuson J."/>
            <person name="Mondo S."/>
            <person name="Nolan M."/>
            <person name="Ohm R."/>
            <person name="Pangilinan J."/>
            <person name="Park H.-J."/>
            <person name="Ramirez L."/>
            <person name="Alfaro M."/>
            <person name="Sun H."/>
            <person name="Tritt A."/>
            <person name="Yoshinaga Y."/>
            <person name="Zwiers L.-H."/>
            <person name="Turgeon B."/>
            <person name="Goodwin S."/>
            <person name="Spatafora J."/>
            <person name="Crous P."/>
            <person name="Grigoriev I."/>
        </authorList>
    </citation>
    <scope>NUCLEOTIDE SEQUENCE</scope>
    <source>
        <strain evidence="1">CBS 161.51</strain>
    </source>
</reference>